<accession>A0ABQ9G7Z1</accession>
<dbReference type="EMBL" id="JARBHB010000014">
    <property type="protein sequence ID" value="KAJ8868551.1"/>
    <property type="molecule type" value="Genomic_DNA"/>
</dbReference>
<reference evidence="2 3" key="1">
    <citation type="submission" date="2023-02" db="EMBL/GenBank/DDBJ databases">
        <title>LHISI_Scaffold_Assembly.</title>
        <authorList>
            <person name="Stuart O.P."/>
            <person name="Cleave R."/>
            <person name="Magrath M.J.L."/>
            <person name="Mikheyev A.S."/>
        </authorList>
    </citation>
    <scope>NUCLEOTIDE SEQUENCE [LARGE SCALE GENOMIC DNA]</scope>
    <source>
        <strain evidence="2">Daus_M_001</strain>
        <tissue evidence="2">Leg muscle</tissue>
    </source>
</reference>
<comment type="caution">
    <text evidence="2">The sequence shown here is derived from an EMBL/GenBank/DDBJ whole genome shotgun (WGS) entry which is preliminary data.</text>
</comment>
<feature type="region of interest" description="Disordered" evidence="1">
    <location>
        <begin position="254"/>
        <end position="279"/>
    </location>
</feature>
<evidence type="ECO:0000256" key="1">
    <source>
        <dbReference type="SAM" id="MobiDB-lite"/>
    </source>
</evidence>
<evidence type="ECO:0000313" key="2">
    <source>
        <dbReference type="EMBL" id="KAJ8868551.1"/>
    </source>
</evidence>
<name>A0ABQ9G7Z1_9NEOP</name>
<organism evidence="2 3">
    <name type="scientific">Dryococelus australis</name>
    <dbReference type="NCBI Taxonomy" id="614101"/>
    <lineage>
        <taxon>Eukaryota</taxon>
        <taxon>Metazoa</taxon>
        <taxon>Ecdysozoa</taxon>
        <taxon>Arthropoda</taxon>
        <taxon>Hexapoda</taxon>
        <taxon>Insecta</taxon>
        <taxon>Pterygota</taxon>
        <taxon>Neoptera</taxon>
        <taxon>Polyneoptera</taxon>
        <taxon>Phasmatodea</taxon>
        <taxon>Verophasmatodea</taxon>
        <taxon>Anareolatae</taxon>
        <taxon>Phasmatidae</taxon>
        <taxon>Eurycanthinae</taxon>
        <taxon>Dryococelus</taxon>
    </lineage>
</organism>
<evidence type="ECO:0000313" key="3">
    <source>
        <dbReference type="Proteomes" id="UP001159363"/>
    </source>
</evidence>
<gene>
    <name evidence="2" type="ORF">PR048_030089</name>
</gene>
<keyword evidence="3" id="KW-1185">Reference proteome</keyword>
<sequence length="847" mass="95488">MVAKIAGPATKPTAVLASTYSSMTLTVPAISLDESLAVVSPSTSSDGSPTAVPSSMISSRLRCCYCDNIFVYSQGARKYEITTSVKGPSCAMQRCVKCKRLFKRGGKREILRENGRRGTGMIENEQLRAPSQTPMRSIPLPAVFRTAITMDPVPTQVAFGFRSDALRSRQTRITELTMTRPTAMLIVHKELEYTTCIQVDAKQGFQKCSFYREQPIHALIGVVSRASSISASLTQSEWRVKLFVRLSTQSSREPMRKKQSEYEVDPECKGGGKRETPSKPADLRHRLARFLHAEIRGRHSWESDLVRLAAAGAGAAPHVVRQLPLFACRRVQRPPGGRVGGGSIPAHLAAFTRALVPLPSSERALRSRPFRRNCDRSPPYSIPIASFSPHSVSTAFLLPVFIVLRLRFCWQYRPAGCYGSRTTTKAVERRRDSLLAAIMSLQIICNGTVQWKFVYHRTNNSRVVADSFWLWEGKDIGRWDIRGKERDLTRSRVNQSVYSECPTDTAWNKLVACPFYLISYTRLWEQALYLIGCCRLASRPVACGEGSAVVIGSCCVRRLCTALSKHLPTLQQFTTRHWSRLTGADWRTVFQHVAGQRHHFASVRGCSSRYKQLFYHNSFSHAQLYYSNTKEKNRPVADFIGKQDRPTLYIIATSQSADLTENHQRINEVAQTQKLIVDAYIHYEPYRASEYRVDFNTINTQRSLSVAIGSCLLEKQFSYLTRPLRIPKHQHVSYEIRVQTVNTLYLGIFSAFEAEKRGTDKDEIATHIKYPIAAKRKAPNWRAVFQSHCAAGQMVDGGKNFIPSYPYPINLKIWQVKGLCSHIVEVCWARRALCCRKLADNGAAEPH</sequence>
<proteinExistence type="predicted"/>
<protein>
    <submittedName>
        <fullName evidence="2">Uncharacterized protein</fullName>
    </submittedName>
</protein>
<dbReference type="Proteomes" id="UP001159363">
    <property type="component" value="Chromosome 13"/>
</dbReference>